<comment type="catalytic activity">
    <reaction evidence="13 14">
        <text>a very-long-chain (3R)-3-hydroxyacyl-CoA = a very-long-chain (2E)-enoyl-CoA + H2O</text>
        <dbReference type="Rhea" id="RHEA:45812"/>
        <dbReference type="ChEBI" id="CHEBI:15377"/>
        <dbReference type="ChEBI" id="CHEBI:83728"/>
        <dbReference type="ChEBI" id="CHEBI:85440"/>
        <dbReference type="EC" id="4.2.1.134"/>
    </reaction>
</comment>
<evidence type="ECO:0000256" key="10">
    <source>
        <dbReference type="ARBA" id="ARBA00023136"/>
    </source>
</evidence>
<evidence type="ECO:0000256" key="13">
    <source>
        <dbReference type="ARBA" id="ARBA00036671"/>
    </source>
</evidence>
<evidence type="ECO:0000256" key="8">
    <source>
        <dbReference type="ARBA" id="ARBA00022989"/>
    </source>
</evidence>
<protein>
    <recommendedName>
        <fullName evidence="4 14">Very-long-chain (3R)-3-hydroxyacyl-CoA dehydratase</fullName>
        <ecNumber evidence="4 14">4.2.1.134</ecNumber>
    </recommendedName>
</protein>
<dbReference type="GO" id="GO:0102158">
    <property type="term" value="F:very-long-chain (3R)-3-hydroxyacyl-CoA dehydratase activity"/>
    <property type="evidence" value="ECO:0007669"/>
    <property type="project" value="UniProtKB-EC"/>
</dbReference>
<feature type="transmembrane region" description="Helical" evidence="14">
    <location>
        <begin position="311"/>
        <end position="331"/>
    </location>
</feature>
<dbReference type="Proteomes" id="UP000536275">
    <property type="component" value="Unassembled WGS sequence"/>
</dbReference>
<evidence type="ECO:0000256" key="9">
    <source>
        <dbReference type="ARBA" id="ARBA00023098"/>
    </source>
</evidence>
<evidence type="ECO:0000256" key="1">
    <source>
        <dbReference type="ARBA" id="ARBA00004141"/>
    </source>
</evidence>
<keyword evidence="7 14" id="KW-0276">Fatty acid metabolism</keyword>
<keyword evidence="8 14" id="KW-1133">Transmembrane helix</keyword>
<dbReference type="GO" id="GO:0005789">
    <property type="term" value="C:endoplasmic reticulum membrane"/>
    <property type="evidence" value="ECO:0007669"/>
    <property type="project" value="UniProtKB-SubCell"/>
</dbReference>
<feature type="transmembrane region" description="Helical" evidence="14">
    <location>
        <begin position="243"/>
        <end position="265"/>
    </location>
</feature>
<dbReference type="Pfam" id="PF04387">
    <property type="entry name" value="PTPLA"/>
    <property type="match status" value="2"/>
</dbReference>
<evidence type="ECO:0000256" key="12">
    <source>
        <dbReference type="ARBA" id="ARBA00023239"/>
    </source>
</evidence>
<dbReference type="GO" id="GO:0042761">
    <property type="term" value="P:very long-chain fatty acid biosynthetic process"/>
    <property type="evidence" value="ECO:0007669"/>
    <property type="project" value="TreeGrafter"/>
</dbReference>
<dbReference type="GO" id="GO:0030148">
    <property type="term" value="P:sphingolipid biosynthetic process"/>
    <property type="evidence" value="ECO:0007669"/>
    <property type="project" value="TreeGrafter"/>
</dbReference>
<organism evidence="15 16">
    <name type="scientific">Candida albicans</name>
    <name type="common">Yeast</name>
    <dbReference type="NCBI Taxonomy" id="5476"/>
    <lineage>
        <taxon>Eukaryota</taxon>
        <taxon>Fungi</taxon>
        <taxon>Dikarya</taxon>
        <taxon>Ascomycota</taxon>
        <taxon>Saccharomycotina</taxon>
        <taxon>Pichiomycetes</taxon>
        <taxon>Debaryomycetaceae</taxon>
        <taxon>Candida/Lodderomyces clade</taxon>
        <taxon>Candida</taxon>
    </lineage>
</organism>
<comment type="pathway">
    <text evidence="2 14">Lipid metabolism; fatty acid biosynthesis.</text>
</comment>
<comment type="similarity">
    <text evidence="3 14">Belongs to the very long-chain fatty acids dehydratase HACD family.</text>
</comment>
<dbReference type="PANTHER" id="PTHR11035">
    <property type="entry name" value="VERY-LONG-CHAIN (3R)-3-HYDROXYACYL-COA DEHYDRATASE"/>
    <property type="match status" value="1"/>
</dbReference>
<evidence type="ECO:0000256" key="2">
    <source>
        <dbReference type="ARBA" id="ARBA00005194"/>
    </source>
</evidence>
<dbReference type="PANTHER" id="PTHR11035:SF3">
    <property type="entry name" value="VERY-LONG-CHAIN (3R)-3-HYDROXYACYL-COA DEHYDRATASE"/>
    <property type="match status" value="1"/>
</dbReference>
<dbReference type="UniPathway" id="UPA00094"/>
<keyword evidence="9 14" id="KW-0443">Lipid metabolism</keyword>
<evidence type="ECO:0000256" key="14">
    <source>
        <dbReference type="RuleBase" id="RU363109"/>
    </source>
</evidence>
<dbReference type="EMBL" id="JABWAD010000063">
    <property type="protein sequence ID" value="KAF6061895.1"/>
    <property type="molecule type" value="Genomic_DNA"/>
</dbReference>
<feature type="transmembrane region" description="Helical" evidence="14">
    <location>
        <begin position="5"/>
        <end position="21"/>
    </location>
</feature>
<sequence>MKGYLILYNSVSAILWGYILFQCFRDWNIGYYEVEEIPHKFMVYTQIFNSSIEIFHSMIGLVPTPIPTLLLQSFARLIIMVGICVVIPESLANYDITVFSGLTLAWSITEVIRYGFYVIKMFGIATPYWLVWLRYSAFLVLYPLGLRMSQPNKWLIVYNSISASLWSIVLFNTVFLSLTLGQPYVFEKTNKTTTAIQTLAVVEIVNSLLGLVKSPLFTTVTQVFSRLLIVWGIHQYLPDSPANYHWCYITLCLSWSITEIIRYSYYASNLTGQVPFWLTWLRYTTFYVLYPTGVFSEVCSVILSLNEAGFYYSWILKIILVVYIPGFYMLYTYMIKQRKKVLNKKNQ</sequence>
<keyword evidence="6 14" id="KW-0812">Transmembrane</keyword>
<proteinExistence type="inferred from homology"/>
<keyword evidence="5 14" id="KW-0444">Lipid biosynthesis</keyword>
<evidence type="ECO:0000256" key="6">
    <source>
        <dbReference type="ARBA" id="ARBA00022692"/>
    </source>
</evidence>
<feature type="transmembrane region" description="Helical" evidence="14">
    <location>
        <begin position="286"/>
        <end position="305"/>
    </location>
</feature>
<evidence type="ECO:0000313" key="15">
    <source>
        <dbReference type="EMBL" id="KAF6061895.1"/>
    </source>
</evidence>
<keyword evidence="10 14" id="KW-0472">Membrane</keyword>
<evidence type="ECO:0000256" key="4">
    <source>
        <dbReference type="ARBA" id="ARBA00013122"/>
    </source>
</evidence>
<keyword evidence="11 14" id="KW-0275">Fatty acid biosynthesis</keyword>
<dbReference type="InterPro" id="IPR007482">
    <property type="entry name" value="Tyr_Pase-like_PTPLA"/>
</dbReference>
<keyword evidence="14" id="KW-0256">Endoplasmic reticulum</keyword>
<dbReference type="EC" id="4.2.1.134" evidence="4 14"/>
<evidence type="ECO:0000256" key="5">
    <source>
        <dbReference type="ARBA" id="ARBA00022516"/>
    </source>
</evidence>
<reference evidence="15 16" key="1">
    <citation type="submission" date="2020-03" db="EMBL/GenBank/DDBJ databases">
        <title>FDA dAtabase for Regulatory Grade micrObial Sequences (FDA-ARGOS): Supporting development and validation of Infectious Disease Dx tests.</title>
        <authorList>
            <person name="Campos J."/>
            <person name="Goldberg B."/>
            <person name="Tallon L."/>
            <person name="Sadzewicz L."/>
            <person name="Vavikolanu K."/>
            <person name="Mehta A."/>
            <person name="Aluvathingal J."/>
            <person name="Nadendla S."/>
            <person name="Nandy P."/>
            <person name="Geyer C."/>
            <person name="Yan Y."/>
            <person name="Sichtig H."/>
        </authorList>
    </citation>
    <scope>NUCLEOTIDE SEQUENCE [LARGE SCALE GENOMIC DNA]</scope>
    <source>
        <strain evidence="15 16">FDAARGOS_656</strain>
    </source>
</reference>
<evidence type="ECO:0000313" key="16">
    <source>
        <dbReference type="Proteomes" id="UP000536275"/>
    </source>
</evidence>
<dbReference type="GO" id="GO:0030497">
    <property type="term" value="P:fatty acid elongation"/>
    <property type="evidence" value="ECO:0007669"/>
    <property type="project" value="TreeGrafter"/>
</dbReference>
<keyword evidence="12 14" id="KW-0456">Lyase</keyword>
<evidence type="ECO:0000256" key="7">
    <source>
        <dbReference type="ARBA" id="ARBA00022832"/>
    </source>
</evidence>
<dbReference type="AlphaFoldDB" id="A0A8H6F1V4"/>
<gene>
    <name evidence="15" type="ORF">FOB64_006466</name>
</gene>
<name>A0A8H6F1V4_CANAX</name>
<feature type="transmembrane region" description="Helical" evidence="14">
    <location>
        <begin position="74"/>
        <end position="94"/>
    </location>
</feature>
<evidence type="ECO:0000256" key="3">
    <source>
        <dbReference type="ARBA" id="ARBA00007811"/>
    </source>
</evidence>
<comment type="function">
    <text evidence="14">Catalyzes the third of the four reactions of the long-chain fatty acids elongation cycle. This endoplasmic reticulum-bound enzymatic process, allows the addition of two carbons to the chain of long- and very long-chain fatty acids/VLCFAs per cycle. This enzyme catalyzes the dehydration of the 3-hydroxyacyl-CoA intermediate into trans-2,3-enoyl-CoA, within each cycle of fatty acid elongation. Thereby, it participates to the production of VLCFAs of different chain lengths that are involved in multiple biological processes as precursors of membrane lipids and lipid mediators.</text>
</comment>
<feature type="transmembrane region" description="Helical" evidence="14">
    <location>
        <begin position="154"/>
        <end position="175"/>
    </location>
</feature>
<comment type="caution">
    <text evidence="14">Lacks conserved residue(s) required for the propagation of feature annotation.</text>
</comment>
<evidence type="ECO:0000256" key="11">
    <source>
        <dbReference type="ARBA" id="ARBA00023160"/>
    </source>
</evidence>
<comment type="caution">
    <text evidence="15">The sequence shown here is derived from an EMBL/GenBank/DDBJ whole genome shotgun (WGS) entry which is preliminary data.</text>
</comment>
<feature type="transmembrane region" description="Helical" evidence="14">
    <location>
        <begin position="114"/>
        <end position="133"/>
    </location>
</feature>
<comment type="subcellular location">
    <subcellularLocation>
        <location evidence="14">Endoplasmic reticulum membrane</location>
        <topology evidence="14">Multi-pass membrane protein</topology>
    </subcellularLocation>
    <subcellularLocation>
        <location evidence="1">Membrane</location>
        <topology evidence="1">Multi-pass membrane protein</topology>
    </subcellularLocation>
</comment>
<accession>A0A8H6F1V4</accession>